<name>A0A8D2LMZ7_VARKO</name>
<reference evidence="6" key="2">
    <citation type="submission" date="2025-09" db="UniProtKB">
        <authorList>
            <consortium name="Ensembl"/>
        </authorList>
    </citation>
    <scope>IDENTIFICATION</scope>
</reference>
<keyword evidence="4" id="KW-0391">Immunity</keyword>
<dbReference type="Proteomes" id="UP000694545">
    <property type="component" value="Unplaced"/>
</dbReference>
<keyword evidence="7" id="KW-1185">Reference proteome</keyword>
<dbReference type="Pfam" id="PF13553">
    <property type="entry name" value="FIIND"/>
    <property type="match status" value="1"/>
</dbReference>
<reference evidence="6" key="1">
    <citation type="submission" date="2025-08" db="UniProtKB">
        <authorList>
            <consortium name="Ensembl"/>
        </authorList>
    </citation>
    <scope>IDENTIFICATION</scope>
</reference>
<dbReference type="PANTHER" id="PTHR46985:SF4">
    <property type="entry name" value="CASPASE RECRUITMENT DOMAIN-CONTAINING PROTEIN 8"/>
    <property type="match status" value="1"/>
</dbReference>
<organism evidence="6 7">
    <name type="scientific">Varanus komodoensis</name>
    <name type="common">Komodo dragon</name>
    <dbReference type="NCBI Taxonomy" id="61221"/>
    <lineage>
        <taxon>Eukaryota</taxon>
        <taxon>Metazoa</taxon>
        <taxon>Chordata</taxon>
        <taxon>Craniata</taxon>
        <taxon>Vertebrata</taxon>
        <taxon>Euteleostomi</taxon>
        <taxon>Lepidosauria</taxon>
        <taxon>Squamata</taxon>
        <taxon>Bifurcata</taxon>
        <taxon>Unidentata</taxon>
        <taxon>Episquamata</taxon>
        <taxon>Toxicofera</taxon>
        <taxon>Anguimorpha</taxon>
        <taxon>Paleoanguimorpha</taxon>
        <taxon>Varanoidea</taxon>
        <taxon>Varanidae</taxon>
        <taxon>Varanus</taxon>
    </lineage>
</organism>
<dbReference type="PANTHER" id="PTHR46985">
    <property type="entry name" value="NACHT, LRR AND PYD DOMAINS-CONTAINING PROTEIN 1"/>
    <property type="match status" value="1"/>
</dbReference>
<dbReference type="InterPro" id="IPR051249">
    <property type="entry name" value="NLRP_Inflammasome"/>
</dbReference>
<dbReference type="Pfam" id="PF23679">
    <property type="entry name" value="UPA-FIIND"/>
    <property type="match status" value="1"/>
</dbReference>
<dbReference type="InterPro" id="IPR025307">
    <property type="entry name" value="FIIND_dom"/>
</dbReference>
<evidence type="ECO:0000313" key="7">
    <source>
        <dbReference type="Proteomes" id="UP000694545"/>
    </source>
</evidence>
<sequence length="348" mass="40223">MQLNYSNPQHPLSSPETKTRKPRLHMLCLSPLGTRSRQLFIPRLLKIYLFRWEICLSEKQMLVVFLSSLCVSCRMQCPRAGNFECSVTKLKFEMRSGGTLTYMYSSWDQHLGKAEMQDWMAAGPLFNIQADASGKVATIHLPLFICLKGRKTDISQIKIAHFLDVGMTVEEPTRMSPFHVVLENPTFSFLGVLCKSMYRLFHFFPIHSVVQLYQSSRTASLHLYVIPNDSSLIQAIKDEEEKHHSMLVQKRPQTDEPLYFGSHYVVRSSTDLKINPEELEFSYQNPGQLQSFVEICVGKEGRIELSLRKKENLCSVWDAWLEPGIYSQMEYFLLADTRQLCKEELKSF</sequence>
<evidence type="ECO:0000256" key="2">
    <source>
        <dbReference type="ARBA" id="ARBA00022490"/>
    </source>
</evidence>
<protein>
    <recommendedName>
        <fullName evidence="5">FIIND domain-containing protein</fullName>
    </recommendedName>
</protein>
<dbReference type="GO" id="GO:0045087">
    <property type="term" value="P:innate immune response"/>
    <property type="evidence" value="ECO:0007669"/>
    <property type="project" value="UniProtKB-KW"/>
</dbReference>
<feature type="domain" description="FIIND" evidence="5">
    <location>
        <begin position="53"/>
        <end position="335"/>
    </location>
</feature>
<evidence type="ECO:0000256" key="3">
    <source>
        <dbReference type="ARBA" id="ARBA00022588"/>
    </source>
</evidence>
<proteinExistence type="predicted"/>
<keyword evidence="3" id="KW-0399">Innate immunity</keyword>
<evidence type="ECO:0000259" key="5">
    <source>
        <dbReference type="PROSITE" id="PS51830"/>
    </source>
</evidence>
<evidence type="ECO:0000313" key="6">
    <source>
        <dbReference type="Ensembl" id="ENSVKKP00000024926.1"/>
    </source>
</evidence>
<evidence type="ECO:0000256" key="4">
    <source>
        <dbReference type="ARBA" id="ARBA00022859"/>
    </source>
</evidence>
<keyword evidence="2" id="KW-0963">Cytoplasm</keyword>
<comment type="subcellular location">
    <subcellularLocation>
        <location evidence="1">Cytoplasm</location>
        <location evidence="1">Cytosol</location>
    </subcellularLocation>
</comment>
<evidence type="ECO:0000256" key="1">
    <source>
        <dbReference type="ARBA" id="ARBA00004514"/>
    </source>
</evidence>
<accession>A0A8D2LMZ7</accession>
<dbReference type="Ensembl" id="ENSVKKT00000025534.1">
    <property type="protein sequence ID" value="ENSVKKP00000024926.1"/>
    <property type="gene ID" value="ENSVKKG00000016381.1"/>
</dbReference>
<dbReference type="PROSITE" id="PS51830">
    <property type="entry name" value="FIIND"/>
    <property type="match status" value="1"/>
</dbReference>
<dbReference type="GO" id="GO:0061702">
    <property type="term" value="C:canonical inflammasome complex"/>
    <property type="evidence" value="ECO:0007669"/>
    <property type="project" value="TreeGrafter"/>
</dbReference>
<dbReference type="OMA" id="ASEMILF"/>
<dbReference type="AlphaFoldDB" id="A0A8D2LMZ7"/>